<evidence type="ECO:0000313" key="1">
    <source>
        <dbReference type="EMBL" id="GLV53665.1"/>
    </source>
</evidence>
<evidence type="ECO:0000313" key="2">
    <source>
        <dbReference type="Proteomes" id="UP001344906"/>
    </source>
</evidence>
<organism evidence="1 2">
    <name type="scientific">Dictyobacter halimunensis</name>
    <dbReference type="NCBI Taxonomy" id="3026934"/>
    <lineage>
        <taxon>Bacteria</taxon>
        <taxon>Bacillati</taxon>
        <taxon>Chloroflexota</taxon>
        <taxon>Ktedonobacteria</taxon>
        <taxon>Ktedonobacterales</taxon>
        <taxon>Dictyobacteraceae</taxon>
        <taxon>Dictyobacter</taxon>
    </lineage>
</organism>
<sequence>MLLALLQAIDLQVSHTQVITDDSTGLFLTLDVPDWFVSSRLITTSVGGICYNIDKFPL</sequence>
<proteinExistence type="predicted"/>
<dbReference type="Proteomes" id="UP001344906">
    <property type="component" value="Unassembled WGS sequence"/>
</dbReference>
<name>A0ABQ6FM79_9CHLR</name>
<comment type="caution">
    <text evidence="1">The sequence shown here is derived from an EMBL/GenBank/DDBJ whole genome shotgun (WGS) entry which is preliminary data.</text>
</comment>
<dbReference type="EMBL" id="BSRI01000001">
    <property type="protein sequence ID" value="GLV53665.1"/>
    <property type="molecule type" value="Genomic_DNA"/>
</dbReference>
<keyword evidence="2" id="KW-1185">Reference proteome</keyword>
<gene>
    <name evidence="1" type="ORF">KDH_05170</name>
</gene>
<reference evidence="1 2" key="1">
    <citation type="submission" date="2023-02" db="EMBL/GenBank/DDBJ databases">
        <title>Dictyobacter halimunensis sp. nov., a new member of the class Ktedonobacteria from forest soil in a geothermal area.</title>
        <authorList>
            <person name="Rachmania M.K."/>
            <person name="Ningsih F."/>
            <person name="Sakai Y."/>
            <person name="Yabe S."/>
            <person name="Yokota A."/>
            <person name="Sjamsuridzal W."/>
        </authorList>
    </citation>
    <scope>NUCLEOTIDE SEQUENCE [LARGE SCALE GENOMIC DNA]</scope>
    <source>
        <strain evidence="1 2">S3.2.2.5</strain>
    </source>
</reference>
<accession>A0ABQ6FM79</accession>
<protein>
    <submittedName>
        <fullName evidence="1">Uncharacterized protein</fullName>
    </submittedName>
</protein>